<evidence type="ECO:0000256" key="1">
    <source>
        <dbReference type="SAM" id="MobiDB-lite"/>
    </source>
</evidence>
<dbReference type="OrthoDB" id="8636529at2"/>
<name>A0A4Q1HL49_9BURK</name>
<proteinExistence type="predicted"/>
<comment type="caution">
    <text evidence="3">The sequence shown here is derived from an EMBL/GenBank/DDBJ whole genome shotgun (WGS) entry which is preliminary data.</text>
</comment>
<evidence type="ECO:0000313" key="3">
    <source>
        <dbReference type="EMBL" id="RXN91157.1"/>
    </source>
</evidence>
<sequence length="78" mass="8212">MKKTLATSLILSFALIGAAQATPRGDTDNEPFQGTYGQSDARPEGSVPVAQSDVQQLPADQESQTVMGDPDNMPFQGS</sequence>
<protein>
    <submittedName>
        <fullName evidence="3">Uncharacterized protein</fullName>
    </submittedName>
</protein>
<feature type="region of interest" description="Disordered" evidence="1">
    <location>
        <begin position="19"/>
        <end position="78"/>
    </location>
</feature>
<reference evidence="3 4" key="1">
    <citation type="journal article" date="2017" name="Int. J. Syst. Evol. Microbiol.">
        <title>Achromobacter aloeverae sp. nov., isolated from the root of Aloe vera (L.) Burm.f.</title>
        <authorList>
            <person name="Kuncharoen N."/>
            <person name="Muramatsu Y."/>
            <person name="Shibata C."/>
            <person name="Kamakura Y."/>
            <person name="Nakagawa Y."/>
            <person name="Tanasupawat S."/>
        </authorList>
    </citation>
    <scope>NUCLEOTIDE SEQUENCE [LARGE SCALE GENOMIC DNA]</scope>
    <source>
        <strain evidence="3 4">AVA-1</strain>
    </source>
</reference>
<dbReference type="RefSeq" id="WP_129149709.1">
    <property type="nucleotide sequence ID" value="NZ_JBHSDO010000013.1"/>
</dbReference>
<dbReference type="AlphaFoldDB" id="A0A4Q1HL49"/>
<dbReference type="EMBL" id="PYAL01000002">
    <property type="protein sequence ID" value="RXN91157.1"/>
    <property type="molecule type" value="Genomic_DNA"/>
</dbReference>
<keyword evidence="4" id="KW-1185">Reference proteome</keyword>
<evidence type="ECO:0000256" key="2">
    <source>
        <dbReference type="SAM" id="SignalP"/>
    </source>
</evidence>
<feature type="chain" id="PRO_5020629849" evidence="2">
    <location>
        <begin position="22"/>
        <end position="78"/>
    </location>
</feature>
<dbReference type="Proteomes" id="UP000290849">
    <property type="component" value="Unassembled WGS sequence"/>
</dbReference>
<keyword evidence="2" id="KW-0732">Signal</keyword>
<evidence type="ECO:0000313" key="4">
    <source>
        <dbReference type="Proteomes" id="UP000290849"/>
    </source>
</evidence>
<accession>A0A4Q1HL49</accession>
<feature type="signal peptide" evidence="2">
    <location>
        <begin position="1"/>
        <end position="21"/>
    </location>
</feature>
<gene>
    <name evidence="3" type="ORF">C7R54_08180</name>
</gene>
<organism evidence="3 4">
    <name type="scientific">Achromobacter aloeverae</name>
    <dbReference type="NCBI Taxonomy" id="1750518"/>
    <lineage>
        <taxon>Bacteria</taxon>
        <taxon>Pseudomonadati</taxon>
        <taxon>Pseudomonadota</taxon>
        <taxon>Betaproteobacteria</taxon>
        <taxon>Burkholderiales</taxon>
        <taxon>Alcaligenaceae</taxon>
        <taxon>Achromobacter</taxon>
    </lineage>
</organism>